<reference evidence="4 5" key="1">
    <citation type="submission" date="2018-06" db="EMBL/GenBank/DDBJ databases">
        <title>Genomic Encyclopedia of Type Strains, Phase III (KMG-III): the genomes of soil and plant-associated and newly described type strains.</title>
        <authorList>
            <person name="Whitman W."/>
        </authorList>
    </citation>
    <scope>NUCLEOTIDE SEQUENCE [LARGE SCALE GENOMIC DNA]</scope>
    <source>
        <strain evidence="4 5">CECT 7377</strain>
    </source>
</reference>
<dbReference type="CDD" id="cd12164">
    <property type="entry name" value="GDH_like_2"/>
    <property type="match status" value="1"/>
</dbReference>
<dbReference type="Gene3D" id="3.40.50.720">
    <property type="entry name" value="NAD(P)-binding Rossmann-like Domain"/>
    <property type="match status" value="2"/>
</dbReference>
<dbReference type="Pfam" id="PF02826">
    <property type="entry name" value="2-Hacid_dh_C"/>
    <property type="match status" value="1"/>
</dbReference>
<dbReference type="PANTHER" id="PTHR43333:SF1">
    <property type="entry name" value="D-ISOMER SPECIFIC 2-HYDROXYACID DEHYDROGENASE NAD-BINDING DOMAIN-CONTAINING PROTEIN"/>
    <property type="match status" value="1"/>
</dbReference>
<dbReference type="OrthoDB" id="9787219at2"/>
<feature type="domain" description="D-isomer specific 2-hydroxyacid dehydrogenase NAD-binding" evidence="3">
    <location>
        <begin position="105"/>
        <end position="276"/>
    </location>
</feature>
<comment type="caution">
    <text evidence="4">The sequence shown here is derived from an EMBL/GenBank/DDBJ whole genome shotgun (WGS) entry which is preliminary data.</text>
</comment>
<dbReference type="EMBL" id="QNSE01000008">
    <property type="protein sequence ID" value="RBP82607.1"/>
    <property type="molecule type" value="Genomic_DNA"/>
</dbReference>
<dbReference type="RefSeq" id="WP_113917089.1">
    <property type="nucleotide sequence ID" value="NZ_QNSE01000008.1"/>
</dbReference>
<name>A0A366J6W5_9GAMM</name>
<keyword evidence="5" id="KW-1185">Reference proteome</keyword>
<evidence type="ECO:0000313" key="4">
    <source>
        <dbReference type="EMBL" id="RBP82607.1"/>
    </source>
</evidence>
<dbReference type="GO" id="GO:0051287">
    <property type="term" value="F:NAD binding"/>
    <property type="evidence" value="ECO:0007669"/>
    <property type="project" value="InterPro"/>
</dbReference>
<dbReference type="PANTHER" id="PTHR43333">
    <property type="entry name" value="2-HACID_DH_C DOMAIN-CONTAINING PROTEIN"/>
    <property type="match status" value="1"/>
</dbReference>
<keyword evidence="4" id="KW-0670">Pyruvate</keyword>
<dbReference type="GO" id="GO:0016491">
    <property type="term" value="F:oxidoreductase activity"/>
    <property type="evidence" value="ECO:0007669"/>
    <property type="project" value="UniProtKB-KW"/>
</dbReference>
<accession>A0A366J6W5</accession>
<gene>
    <name evidence="4" type="ORF">DFP80_108254</name>
</gene>
<sequence>MIPFISRADLAEQNSWIKYLSAAMPNEVVVPFADLTAEQKRQCDIAIVANPDPKHLLELSSLKWVHSVWAGVERMINELSSPPFSIVRLVDSNLAQTMSEAVLAWTLFLHRDMPTYAKQQLNKSWVQQPMMRAQDRRIGVLGLGELGRVSAQRLVANGFSVAGWSRQSKEIKGIECFHGKEGLAVLLKQTDILICLLPLTAATKGLLGQENLSLLPIGASLINFARGLIIDDEALQSKLSTGAISHAVLDVFEQEPLPESHPYWRHNSVTVLPHISAPTHPVSASEIVARNIKQYRLTGNIPPAVDPLRGY</sequence>
<dbReference type="SUPFAM" id="SSF51735">
    <property type="entry name" value="NAD(P)-binding Rossmann-fold domains"/>
    <property type="match status" value="1"/>
</dbReference>
<proteinExistence type="predicted"/>
<protein>
    <submittedName>
        <fullName evidence="4">Glyoxylate/hydroxypyruvate reductase A</fullName>
    </submittedName>
</protein>
<evidence type="ECO:0000256" key="2">
    <source>
        <dbReference type="ARBA" id="ARBA00023027"/>
    </source>
</evidence>
<organism evidence="4 5">
    <name type="scientific">Marinomonas rhizomae</name>
    <dbReference type="NCBI Taxonomy" id="491948"/>
    <lineage>
        <taxon>Bacteria</taxon>
        <taxon>Pseudomonadati</taxon>
        <taxon>Pseudomonadota</taxon>
        <taxon>Gammaproteobacteria</taxon>
        <taxon>Oceanospirillales</taxon>
        <taxon>Oceanospirillaceae</taxon>
        <taxon>Marinomonas</taxon>
    </lineage>
</organism>
<evidence type="ECO:0000313" key="5">
    <source>
        <dbReference type="Proteomes" id="UP000252792"/>
    </source>
</evidence>
<evidence type="ECO:0000256" key="1">
    <source>
        <dbReference type="ARBA" id="ARBA00023002"/>
    </source>
</evidence>
<evidence type="ECO:0000259" key="3">
    <source>
        <dbReference type="Pfam" id="PF02826"/>
    </source>
</evidence>
<keyword evidence="2" id="KW-0520">NAD</keyword>
<dbReference type="InterPro" id="IPR036291">
    <property type="entry name" value="NAD(P)-bd_dom_sf"/>
</dbReference>
<keyword evidence="1" id="KW-0560">Oxidoreductase</keyword>
<dbReference type="Proteomes" id="UP000252792">
    <property type="component" value="Unassembled WGS sequence"/>
</dbReference>
<dbReference type="SUPFAM" id="SSF52283">
    <property type="entry name" value="Formate/glycerate dehydrogenase catalytic domain-like"/>
    <property type="match status" value="1"/>
</dbReference>
<dbReference type="AlphaFoldDB" id="A0A366J6W5"/>
<dbReference type="InterPro" id="IPR006140">
    <property type="entry name" value="D-isomer_DH_NAD-bd"/>
</dbReference>